<comment type="caution">
    <text evidence="2">The sequence shown here is derived from an EMBL/GenBank/DDBJ whole genome shotgun (WGS) entry which is preliminary data.</text>
</comment>
<keyword evidence="2" id="KW-0489">Methyltransferase</keyword>
<evidence type="ECO:0000313" key="3">
    <source>
        <dbReference type="Proteomes" id="UP000553766"/>
    </source>
</evidence>
<protein>
    <submittedName>
        <fullName evidence="2">Ubiquinone/menaquinone biosynthesis C-methylase UbiE</fullName>
    </submittedName>
</protein>
<proteinExistence type="predicted"/>
<dbReference type="Gene3D" id="3.40.50.150">
    <property type="entry name" value="Vaccinia Virus protein VP39"/>
    <property type="match status" value="1"/>
</dbReference>
<dbReference type="PANTHER" id="PTHR42912">
    <property type="entry name" value="METHYLTRANSFERASE"/>
    <property type="match status" value="1"/>
</dbReference>
<reference evidence="2 3" key="1">
    <citation type="submission" date="2020-08" db="EMBL/GenBank/DDBJ databases">
        <title>Genomic Encyclopedia of Type Strains, Phase IV (KMG-IV): sequencing the most valuable type-strain genomes for metagenomic binning, comparative biology and taxonomic classification.</title>
        <authorList>
            <person name="Goeker M."/>
        </authorList>
    </citation>
    <scope>NUCLEOTIDE SEQUENCE [LARGE SCALE GENOMIC DNA]</scope>
    <source>
        <strain evidence="2 3">DSM 103377</strain>
    </source>
</reference>
<dbReference type="GO" id="GO:0008168">
    <property type="term" value="F:methyltransferase activity"/>
    <property type="evidence" value="ECO:0007669"/>
    <property type="project" value="UniProtKB-KW"/>
</dbReference>
<dbReference type="InterPro" id="IPR029063">
    <property type="entry name" value="SAM-dependent_MTases_sf"/>
</dbReference>
<keyword evidence="2" id="KW-0808">Transferase</keyword>
<dbReference type="InterPro" id="IPR041698">
    <property type="entry name" value="Methyltransf_25"/>
</dbReference>
<sequence length="208" mass="23132">MAGKPKGNKYYGPVAENYVRRRKKQQWWHQEQAAMEALLTKLPDGLSVLDVPFGTGRFTKMFDAKGYDIHGLDISGDMLAAARAENGDALIDACTLEIGSSDNLPFKDRQFDLLVSVRFLSNIIVKDVALASLREFRRVTDGHAILQLAYTHEGGIDVPGNEVMDDRMSKKDTIGILTDAGFKVIDQIGVKDVEENNSTIYMFLCETV</sequence>
<dbReference type="Pfam" id="PF13649">
    <property type="entry name" value="Methyltransf_25"/>
    <property type="match status" value="1"/>
</dbReference>
<dbReference type="SUPFAM" id="SSF53335">
    <property type="entry name" value="S-adenosyl-L-methionine-dependent methyltransferases"/>
    <property type="match status" value="1"/>
</dbReference>
<dbReference type="GO" id="GO:0032259">
    <property type="term" value="P:methylation"/>
    <property type="evidence" value="ECO:0007669"/>
    <property type="project" value="UniProtKB-KW"/>
</dbReference>
<dbReference type="EMBL" id="JACIJS010000001">
    <property type="protein sequence ID" value="MBB5514625.1"/>
    <property type="molecule type" value="Genomic_DNA"/>
</dbReference>
<dbReference type="AlphaFoldDB" id="A0A840WY80"/>
<feature type="domain" description="Methyltransferase" evidence="1">
    <location>
        <begin position="48"/>
        <end position="140"/>
    </location>
</feature>
<keyword evidence="2" id="KW-0830">Ubiquinone</keyword>
<dbReference type="RefSeq" id="WP_184008370.1">
    <property type="nucleotide sequence ID" value="NZ_JACIJS010000001.1"/>
</dbReference>
<dbReference type="Proteomes" id="UP000553766">
    <property type="component" value="Unassembled WGS sequence"/>
</dbReference>
<dbReference type="InterPro" id="IPR050508">
    <property type="entry name" value="Methyltransf_Superfamily"/>
</dbReference>
<gene>
    <name evidence="2" type="ORF">FHS89_000623</name>
</gene>
<evidence type="ECO:0000259" key="1">
    <source>
        <dbReference type="Pfam" id="PF13649"/>
    </source>
</evidence>
<name>A0A840WY80_9RHOB</name>
<keyword evidence="3" id="KW-1185">Reference proteome</keyword>
<accession>A0A840WY80</accession>
<evidence type="ECO:0000313" key="2">
    <source>
        <dbReference type="EMBL" id="MBB5514625.1"/>
    </source>
</evidence>
<organism evidence="2 3">
    <name type="scientific">Rubricella aquisinus</name>
    <dbReference type="NCBI Taxonomy" id="2028108"/>
    <lineage>
        <taxon>Bacteria</taxon>
        <taxon>Pseudomonadati</taxon>
        <taxon>Pseudomonadota</taxon>
        <taxon>Alphaproteobacteria</taxon>
        <taxon>Rhodobacterales</taxon>
        <taxon>Paracoccaceae</taxon>
        <taxon>Rubricella</taxon>
    </lineage>
</organism>